<sequence>MTNPGGHTPTTPPKILYVDDETLALTYFGRAIGSLAPVVTATSVEEGKRMLDQHAATLGVLVSDQRMPGELGNELLRYARERYPHLVRILTTAYSEIEDTVEAVNQGQIHRYIKKPWDITALRVELKQALEFSDLRRERDALLREKMTVRQSQTLTHRIGALQTLYLAVSGLPSFSAVNDYLHAAAAVGLHAVEQPDWAVKDYTELVSEESLRTGELSHAVRQIYQDLSSRFDSTPATQALDVLTEVLQGKVSPAGGDAAAVIDLTTLTEFLETASTHKVSEAHAKWLAFLLWLDGKGWSIKAERDGTTVKLRLVDHLTQLTPDQLAGWMEHFQENQQAA</sequence>
<dbReference type="InterPro" id="IPR011006">
    <property type="entry name" value="CheY-like_superfamily"/>
</dbReference>
<dbReference type="EMBL" id="CP016022">
    <property type="protein sequence ID" value="ANJ73600.1"/>
    <property type="molecule type" value="Genomic_DNA"/>
</dbReference>
<dbReference type="GO" id="GO:0000160">
    <property type="term" value="P:phosphorelay signal transduction system"/>
    <property type="evidence" value="ECO:0007669"/>
    <property type="project" value="InterPro"/>
</dbReference>
<dbReference type="InterPro" id="IPR001789">
    <property type="entry name" value="Sig_transdc_resp-reg_receiver"/>
</dbReference>
<keyword evidence="3" id="KW-1185">Reference proteome</keyword>
<dbReference type="Gene3D" id="3.40.50.2300">
    <property type="match status" value="1"/>
</dbReference>
<dbReference type="Pfam" id="PF00072">
    <property type="entry name" value="Response_reg"/>
    <property type="match status" value="1"/>
</dbReference>
<organism evidence="2 3">
    <name type="scientific">Ralstonia insidiosa</name>
    <dbReference type="NCBI Taxonomy" id="190721"/>
    <lineage>
        <taxon>Bacteria</taxon>
        <taxon>Pseudomonadati</taxon>
        <taxon>Pseudomonadota</taxon>
        <taxon>Betaproteobacteria</taxon>
        <taxon>Burkholderiales</taxon>
        <taxon>Burkholderiaceae</taxon>
        <taxon>Ralstonia</taxon>
    </lineage>
</organism>
<dbReference type="SMART" id="SM00448">
    <property type="entry name" value="REC"/>
    <property type="match status" value="1"/>
</dbReference>
<evidence type="ECO:0000256" key="1">
    <source>
        <dbReference type="ARBA" id="ARBA00022553"/>
    </source>
</evidence>
<dbReference type="PROSITE" id="PS50110">
    <property type="entry name" value="RESPONSE_REGULATORY"/>
    <property type="match status" value="1"/>
</dbReference>
<accession>A0A191ZZH8</accession>
<name>A0A191ZZH8_9RALS</name>
<gene>
    <name evidence="2" type="ORF">A9Y76_14475</name>
</gene>
<evidence type="ECO:0000313" key="3">
    <source>
        <dbReference type="Proteomes" id="UP000078572"/>
    </source>
</evidence>
<dbReference type="AlphaFoldDB" id="A0A191ZZH8"/>
<dbReference type="CDD" id="cd17569">
    <property type="entry name" value="REC_HupR-like"/>
    <property type="match status" value="1"/>
</dbReference>
<protein>
    <submittedName>
        <fullName evidence="2">Uncharacterized protein</fullName>
    </submittedName>
</protein>
<proteinExistence type="predicted"/>
<dbReference type="STRING" id="190721.ACS15_3019"/>
<dbReference type="PANTHER" id="PTHR44591:SF19">
    <property type="entry name" value="TWO-COMPONENT RESPONSE REGULATOR-RELATED"/>
    <property type="match status" value="1"/>
</dbReference>
<keyword evidence="1" id="KW-0597">Phosphoprotein</keyword>
<dbReference type="OrthoDB" id="9774747at2"/>
<reference evidence="3" key="1">
    <citation type="submission" date="2016-06" db="EMBL/GenBank/DDBJ databases">
        <authorList>
            <person name="Xu Y."/>
            <person name="Nagy A."/>
            <person name="Yan X."/>
            <person name="Kim S.W."/>
            <person name="Haley B."/>
            <person name="Liu N.T."/>
            <person name="Nou X."/>
        </authorList>
    </citation>
    <scope>NUCLEOTIDE SEQUENCE [LARGE SCALE GENOMIC DNA]</scope>
    <source>
        <strain evidence="3">ATCC 49129</strain>
    </source>
</reference>
<dbReference type="RefSeq" id="WP_064805099.1">
    <property type="nucleotide sequence ID" value="NZ_CP016022.1"/>
</dbReference>
<dbReference type="GeneID" id="61527223"/>
<evidence type="ECO:0000313" key="2">
    <source>
        <dbReference type="EMBL" id="ANJ73600.1"/>
    </source>
</evidence>
<dbReference type="SUPFAM" id="SSF52172">
    <property type="entry name" value="CheY-like"/>
    <property type="match status" value="1"/>
</dbReference>
<dbReference type="Proteomes" id="UP000078572">
    <property type="component" value="Chromosome 1"/>
</dbReference>
<dbReference type="PANTHER" id="PTHR44591">
    <property type="entry name" value="STRESS RESPONSE REGULATOR PROTEIN 1"/>
    <property type="match status" value="1"/>
</dbReference>
<dbReference type="InterPro" id="IPR050595">
    <property type="entry name" value="Bact_response_regulator"/>
</dbReference>